<evidence type="ECO:0000313" key="10">
    <source>
        <dbReference type="Proteomes" id="UP000474054"/>
    </source>
</evidence>
<dbReference type="EMBL" id="WHYS01000001">
    <property type="protein sequence ID" value="MQL54400.1"/>
    <property type="molecule type" value="Genomic_DNA"/>
</dbReference>
<keyword evidence="3" id="KW-0028">Amino-acid biosynthesis</keyword>
<evidence type="ECO:0000256" key="6">
    <source>
        <dbReference type="RuleBase" id="RU003560"/>
    </source>
</evidence>
<dbReference type="GO" id="GO:0030170">
    <property type="term" value="F:pyridoxal phosphate binding"/>
    <property type="evidence" value="ECO:0007669"/>
    <property type="project" value="InterPro"/>
</dbReference>
<keyword evidence="5" id="KW-0457">Lysine biosynthesis</keyword>
<proteinExistence type="inferred from homology"/>
<dbReference type="Gene3D" id="3.40.640.10">
    <property type="entry name" value="Type I PLP-dependent aspartate aminotransferase-like (Major domain)"/>
    <property type="match status" value="1"/>
</dbReference>
<dbReference type="Proteomes" id="UP000474054">
    <property type="component" value="Unassembled WGS sequence"/>
</dbReference>
<evidence type="ECO:0000313" key="7">
    <source>
        <dbReference type="EMBL" id="MQL54400.1"/>
    </source>
</evidence>
<reference evidence="7 10" key="1">
    <citation type="submission" date="2019-10" db="EMBL/GenBank/DDBJ databases">
        <title>Comparative genomics of sulfur disproportionating microorganisms.</title>
        <authorList>
            <person name="Ward L.M."/>
            <person name="Bertran E."/>
            <person name="Johnston D."/>
        </authorList>
    </citation>
    <scope>NUCLEOTIDE SEQUENCE [LARGE SCALE GENOMIC DNA]</scope>
    <source>
        <strain evidence="7 10">DSM 3772</strain>
    </source>
</reference>
<dbReference type="EMBL" id="CP045482">
    <property type="protein sequence ID" value="QGR22222.1"/>
    <property type="molecule type" value="Genomic_DNA"/>
</dbReference>
<dbReference type="GO" id="GO:0009085">
    <property type="term" value="P:lysine biosynthetic process"/>
    <property type="evidence" value="ECO:0007669"/>
    <property type="project" value="UniProtKB-KW"/>
</dbReference>
<comment type="similarity">
    <text evidence="2 6">Belongs to the class-III pyridoxal-phosphate-dependent aminotransferase family.</text>
</comment>
<dbReference type="CDD" id="cd00610">
    <property type="entry name" value="OAT_like"/>
    <property type="match status" value="1"/>
</dbReference>
<dbReference type="InterPro" id="IPR015421">
    <property type="entry name" value="PyrdxlP-dep_Trfase_major"/>
</dbReference>
<reference evidence="8 9" key="2">
    <citation type="submission" date="2019-10" db="EMBL/GenBank/DDBJ databases">
        <title>Genome Sequences from Six Type Strain Members of the Archaeal Family Sulfolobaceae: Acidianus ambivalens, Acidianus infernus, Metallosphaera prunae, Stygiolobus azoricus, Sulfolobus metallicus, and Sulfurisphaera ohwakuensis.</title>
        <authorList>
            <person name="Counts J.A."/>
            <person name="Kelly R.M."/>
        </authorList>
    </citation>
    <scope>NUCLEOTIDE SEQUENCE [LARGE SCALE GENOMIC DNA]</scope>
    <source>
        <strain evidence="8 9">LEI 10</strain>
    </source>
</reference>
<keyword evidence="4 6" id="KW-0663">Pyridoxal phosphate</keyword>
<evidence type="ECO:0000256" key="5">
    <source>
        <dbReference type="ARBA" id="ARBA00023154"/>
    </source>
</evidence>
<evidence type="ECO:0000313" key="8">
    <source>
        <dbReference type="EMBL" id="QGR22222.1"/>
    </source>
</evidence>
<dbReference type="InterPro" id="IPR005814">
    <property type="entry name" value="Aminotrans_3"/>
</dbReference>
<dbReference type="RefSeq" id="WP_152939446.1">
    <property type="nucleotide sequence ID" value="NZ_CP045482.1"/>
</dbReference>
<protein>
    <submittedName>
        <fullName evidence="8">Aminotransferase class III-fold pyridoxal phosphate-dependent enzyme</fullName>
    </submittedName>
</protein>
<evidence type="ECO:0000256" key="1">
    <source>
        <dbReference type="ARBA" id="ARBA00001933"/>
    </source>
</evidence>
<dbReference type="InterPro" id="IPR015424">
    <property type="entry name" value="PyrdxlP-dep_Trfase"/>
</dbReference>
<dbReference type="GeneID" id="42780005"/>
<dbReference type="Gene3D" id="3.90.1150.10">
    <property type="entry name" value="Aspartate Aminotransferase, domain 1"/>
    <property type="match status" value="1"/>
</dbReference>
<keyword evidence="8" id="KW-0032">Aminotransferase</keyword>
<dbReference type="Proteomes" id="UP000426328">
    <property type="component" value="Chromosome"/>
</dbReference>
<dbReference type="AlphaFoldDB" id="A0A650CX64"/>
<sequence>MENLDGSILDAPKIKVTPPGPKSREILKIQEEMETSALNYPKYFNIAIKEARGSTIIDVDDNVYIDWFAGVAVINLGHRNPEIVNALKDQIEKFWHYMEIPSEIRVDFLKEIRETFNFDSKILFTTTGADAVEASVKIARWNTGKRFILSFDNAYHGITAGTLGFTTLPSAKKFQPYYDNNVISVPYPYEYRCPFKDCLNEVLSLVEYEVKTHEIAGILVEPVQGEGGYIVPPKGFLKGLREIADKYNSLLIVDEIQSGVGRTGKMWAYELEGIVPDIVTVAKGIGEGIPISLVAYRKDLDKLPQAFHLGTYRGNPLGLAVGKATIDYIKKYDILNRVVSLGEYAKRKFSEIMEDNYRGSFDVRGLGFMIGIEFSDEKKNPMSEFVTKMIRNMLKEGVIMYKAGIYNNVLRFMAPLTIPRELLSRGLEIFEKALKE</sequence>
<organism evidence="8 9">
    <name type="scientific">Acidianus ambivalens</name>
    <name type="common">Desulfurolobus ambivalens</name>
    <dbReference type="NCBI Taxonomy" id="2283"/>
    <lineage>
        <taxon>Archaea</taxon>
        <taxon>Thermoproteota</taxon>
        <taxon>Thermoprotei</taxon>
        <taxon>Sulfolobales</taxon>
        <taxon>Sulfolobaceae</taxon>
        <taxon>Acidianus</taxon>
    </lineage>
</organism>
<name>A0A650CX64_ACIAM</name>
<keyword evidence="9" id="KW-1185">Reference proteome</keyword>
<evidence type="ECO:0000256" key="3">
    <source>
        <dbReference type="ARBA" id="ARBA00022605"/>
    </source>
</evidence>
<dbReference type="FunFam" id="3.40.640.10:FF:000004">
    <property type="entry name" value="Acetylornithine aminotransferase"/>
    <property type="match status" value="1"/>
</dbReference>
<dbReference type="InterPro" id="IPR050103">
    <property type="entry name" value="Class-III_PLP-dep_AT"/>
</dbReference>
<dbReference type="KEGG" id="aamb:D1866_09690"/>
<accession>A0A650CX64</accession>
<dbReference type="PIRSF" id="PIRSF000521">
    <property type="entry name" value="Transaminase_4ab_Lys_Orn"/>
    <property type="match status" value="1"/>
</dbReference>
<dbReference type="GO" id="GO:0008483">
    <property type="term" value="F:transaminase activity"/>
    <property type="evidence" value="ECO:0007669"/>
    <property type="project" value="UniProtKB-KW"/>
</dbReference>
<evidence type="ECO:0000256" key="4">
    <source>
        <dbReference type="ARBA" id="ARBA00022898"/>
    </source>
</evidence>
<dbReference type="GO" id="GO:0042802">
    <property type="term" value="F:identical protein binding"/>
    <property type="evidence" value="ECO:0007669"/>
    <property type="project" value="TreeGrafter"/>
</dbReference>
<dbReference type="PANTHER" id="PTHR11986:SF58">
    <property type="entry name" value="LEUCINE_METHIONINE RACEMASE"/>
    <property type="match status" value="1"/>
</dbReference>
<dbReference type="InterPro" id="IPR015422">
    <property type="entry name" value="PyrdxlP-dep_Trfase_small"/>
</dbReference>
<evidence type="ECO:0000313" key="9">
    <source>
        <dbReference type="Proteomes" id="UP000426328"/>
    </source>
</evidence>
<dbReference type="PANTHER" id="PTHR11986">
    <property type="entry name" value="AMINOTRANSFERASE CLASS III"/>
    <property type="match status" value="1"/>
</dbReference>
<dbReference type="Pfam" id="PF00202">
    <property type="entry name" value="Aminotran_3"/>
    <property type="match status" value="1"/>
</dbReference>
<dbReference type="SUPFAM" id="SSF53383">
    <property type="entry name" value="PLP-dependent transferases"/>
    <property type="match status" value="1"/>
</dbReference>
<evidence type="ECO:0000256" key="2">
    <source>
        <dbReference type="ARBA" id="ARBA00008954"/>
    </source>
</evidence>
<gene>
    <name evidence="8" type="ORF">D1866_09690</name>
    <name evidence="7" type="ORF">GFB69_01130</name>
</gene>
<keyword evidence="8" id="KW-0808">Transferase</keyword>
<comment type="cofactor">
    <cofactor evidence="1">
        <name>pyridoxal 5'-phosphate</name>
        <dbReference type="ChEBI" id="CHEBI:597326"/>
    </cofactor>
</comment>